<feature type="region of interest" description="Disordered" evidence="1">
    <location>
        <begin position="1"/>
        <end position="155"/>
    </location>
</feature>
<comment type="caution">
    <text evidence="2">The sequence shown here is derived from an EMBL/GenBank/DDBJ whole genome shotgun (WGS) entry which is preliminary data.</text>
</comment>
<accession>A0AAP0IPH5</accession>
<proteinExistence type="predicted"/>
<organism evidence="2 3">
    <name type="scientific">Stephania cephalantha</name>
    <dbReference type="NCBI Taxonomy" id="152367"/>
    <lineage>
        <taxon>Eukaryota</taxon>
        <taxon>Viridiplantae</taxon>
        <taxon>Streptophyta</taxon>
        <taxon>Embryophyta</taxon>
        <taxon>Tracheophyta</taxon>
        <taxon>Spermatophyta</taxon>
        <taxon>Magnoliopsida</taxon>
        <taxon>Ranunculales</taxon>
        <taxon>Menispermaceae</taxon>
        <taxon>Menispermoideae</taxon>
        <taxon>Cissampelideae</taxon>
        <taxon>Stephania</taxon>
    </lineage>
</organism>
<evidence type="ECO:0000256" key="1">
    <source>
        <dbReference type="SAM" id="MobiDB-lite"/>
    </source>
</evidence>
<dbReference type="Proteomes" id="UP001419268">
    <property type="component" value="Unassembled WGS sequence"/>
</dbReference>
<sequence>MLGFRVGHGSFGGGRSVWYLRKGGADGELRPKRGDDVEGGDGLKEKEREVTSSRREGGGRRRRRREEVTVMGEGGGDGRRRREEVKVMEEGGGDGRRRREKEEVTGGGDGDGRRRWEKEEVTVTGEGGGGWRRRRRREEEVTVTGEGGGDGRRRREEVTVKVKVKGLDGYVDGDENLSSHGDGYEDGDEFLSGNEDGDGSPSPTLPICKGIGATTVDTELMVDLISPSVFLNIREELTYAMEVWLSR</sequence>
<dbReference type="AlphaFoldDB" id="A0AAP0IPH5"/>
<gene>
    <name evidence="2" type="ORF">Scep_016400</name>
</gene>
<feature type="compositionally biased region" description="Basic and acidic residues" evidence="1">
    <location>
        <begin position="76"/>
        <end position="121"/>
    </location>
</feature>
<evidence type="ECO:0000313" key="2">
    <source>
        <dbReference type="EMBL" id="KAK9118307.1"/>
    </source>
</evidence>
<protein>
    <submittedName>
        <fullName evidence="2">Uncharacterized protein</fullName>
    </submittedName>
</protein>
<feature type="region of interest" description="Disordered" evidence="1">
    <location>
        <begin position="171"/>
        <end position="204"/>
    </location>
</feature>
<keyword evidence="3" id="KW-1185">Reference proteome</keyword>
<evidence type="ECO:0000313" key="3">
    <source>
        <dbReference type="Proteomes" id="UP001419268"/>
    </source>
</evidence>
<dbReference type="EMBL" id="JBBNAG010000007">
    <property type="protein sequence ID" value="KAK9118307.1"/>
    <property type="molecule type" value="Genomic_DNA"/>
</dbReference>
<reference evidence="2 3" key="1">
    <citation type="submission" date="2024-01" db="EMBL/GenBank/DDBJ databases">
        <title>Genome assemblies of Stephania.</title>
        <authorList>
            <person name="Yang L."/>
        </authorList>
    </citation>
    <scope>NUCLEOTIDE SEQUENCE [LARGE SCALE GENOMIC DNA]</scope>
    <source>
        <strain evidence="2">JXDWG</strain>
        <tissue evidence="2">Leaf</tissue>
    </source>
</reference>
<feature type="compositionally biased region" description="Basic and acidic residues" evidence="1">
    <location>
        <begin position="23"/>
        <end position="59"/>
    </location>
</feature>
<name>A0AAP0IPH5_9MAGN</name>